<name>A0A0V1F253_TRIPS</name>
<dbReference type="EMBL" id="JYDR01000001">
    <property type="protein sequence ID" value="KRY79985.1"/>
    <property type="molecule type" value="Genomic_DNA"/>
</dbReference>
<gene>
    <name evidence="1" type="ORF">T4A_13387</name>
</gene>
<protein>
    <submittedName>
        <fullName evidence="1">Uncharacterized protein</fullName>
    </submittedName>
</protein>
<reference evidence="1 2" key="1">
    <citation type="submission" date="2015-01" db="EMBL/GenBank/DDBJ databases">
        <title>Evolution of Trichinella species and genotypes.</title>
        <authorList>
            <person name="Korhonen P.K."/>
            <person name="Edoardo P."/>
            <person name="Giuseppe L.R."/>
            <person name="Gasser R.B."/>
        </authorList>
    </citation>
    <scope>NUCLEOTIDE SEQUENCE [LARGE SCALE GENOMIC DNA]</scope>
    <source>
        <strain evidence="1">ISS13</strain>
    </source>
</reference>
<evidence type="ECO:0000313" key="1">
    <source>
        <dbReference type="EMBL" id="KRY79985.1"/>
    </source>
</evidence>
<accession>A0A0V1F253</accession>
<evidence type="ECO:0000313" key="2">
    <source>
        <dbReference type="Proteomes" id="UP000054632"/>
    </source>
</evidence>
<organism evidence="1 2">
    <name type="scientific">Trichinella pseudospiralis</name>
    <name type="common">Parasitic roundworm</name>
    <dbReference type="NCBI Taxonomy" id="6337"/>
    <lineage>
        <taxon>Eukaryota</taxon>
        <taxon>Metazoa</taxon>
        <taxon>Ecdysozoa</taxon>
        <taxon>Nematoda</taxon>
        <taxon>Enoplea</taxon>
        <taxon>Dorylaimia</taxon>
        <taxon>Trichinellida</taxon>
        <taxon>Trichinellidae</taxon>
        <taxon>Trichinella</taxon>
    </lineage>
</organism>
<dbReference type="AlphaFoldDB" id="A0A0V1F253"/>
<comment type="caution">
    <text evidence="1">The sequence shown here is derived from an EMBL/GenBank/DDBJ whole genome shotgun (WGS) entry which is preliminary data.</text>
</comment>
<dbReference type="Proteomes" id="UP000054632">
    <property type="component" value="Unassembled WGS sequence"/>
</dbReference>
<sequence>MENAASNCKKWSQFSGRVGGVKLECSVTILCPVCIIPCCCLAFNKQCDGRCAPLDAWLDRTITISSAFIVKDKQTDNTINIKVYEQVPTKITMRSAGTISCRRYTLTRFFENANDSHRIVTIELVGLEEKHAIY</sequence>
<proteinExistence type="predicted"/>